<feature type="chain" id="PRO_5044766551" description="FAS1 domain-containing protein" evidence="2">
    <location>
        <begin position="21"/>
        <end position="172"/>
    </location>
</feature>
<feature type="region of interest" description="Disordered" evidence="1">
    <location>
        <begin position="150"/>
        <end position="172"/>
    </location>
</feature>
<accession>A0ABD3KYG9</accession>
<dbReference type="Proteomes" id="UP001634007">
    <property type="component" value="Unassembled WGS sequence"/>
</dbReference>
<evidence type="ECO:0008006" key="5">
    <source>
        <dbReference type="Google" id="ProtNLM"/>
    </source>
</evidence>
<name>A0ABD3KYG9_EUCGL</name>
<dbReference type="PANTHER" id="PTHR36069:SF3">
    <property type="entry name" value="FAS1 DOMAIN-CONTAINING PROTEIN"/>
    <property type="match status" value="1"/>
</dbReference>
<evidence type="ECO:0000313" key="4">
    <source>
        <dbReference type="Proteomes" id="UP001634007"/>
    </source>
</evidence>
<gene>
    <name evidence="3" type="ORF">ACJRO7_022091</name>
</gene>
<feature type="compositionally biased region" description="Pro residues" evidence="1">
    <location>
        <begin position="162"/>
        <end position="172"/>
    </location>
</feature>
<dbReference type="EMBL" id="JBJKBG010000005">
    <property type="protein sequence ID" value="KAL3740910.1"/>
    <property type="molecule type" value="Genomic_DNA"/>
</dbReference>
<comment type="caution">
    <text evidence="3">The sequence shown here is derived from an EMBL/GenBank/DDBJ whole genome shotgun (WGS) entry which is preliminary data.</text>
</comment>
<organism evidence="3 4">
    <name type="scientific">Eucalyptus globulus</name>
    <name type="common">Tasmanian blue gum</name>
    <dbReference type="NCBI Taxonomy" id="34317"/>
    <lineage>
        <taxon>Eukaryota</taxon>
        <taxon>Viridiplantae</taxon>
        <taxon>Streptophyta</taxon>
        <taxon>Embryophyta</taxon>
        <taxon>Tracheophyta</taxon>
        <taxon>Spermatophyta</taxon>
        <taxon>Magnoliopsida</taxon>
        <taxon>eudicotyledons</taxon>
        <taxon>Gunneridae</taxon>
        <taxon>Pentapetalae</taxon>
        <taxon>rosids</taxon>
        <taxon>malvids</taxon>
        <taxon>Myrtales</taxon>
        <taxon>Myrtaceae</taxon>
        <taxon>Myrtoideae</taxon>
        <taxon>Eucalypteae</taxon>
        <taxon>Eucalyptus</taxon>
    </lineage>
</organism>
<dbReference type="PANTHER" id="PTHR36069">
    <property type="entry name" value="EXPRESSED PROTEIN-RELATED"/>
    <property type="match status" value="1"/>
</dbReference>
<proteinExistence type="predicted"/>
<evidence type="ECO:0000256" key="1">
    <source>
        <dbReference type="SAM" id="MobiDB-lite"/>
    </source>
</evidence>
<evidence type="ECO:0000313" key="3">
    <source>
        <dbReference type="EMBL" id="KAL3740910.1"/>
    </source>
</evidence>
<dbReference type="AlphaFoldDB" id="A0ABD3KYG9"/>
<feature type="signal peptide" evidence="2">
    <location>
        <begin position="1"/>
        <end position="20"/>
    </location>
</feature>
<sequence length="172" mass="19299">MAVYHLVVLVSLFMVPRSESAAYAFNRTDLRVAVNDMRSRSFFGFAILLQMLNGTSEPNRDLTFLIPTDPELSGLSISVNRLEEFILRHSIRMPLSFGELDQLVRILNRGRLSFFIDNARVIMPNVCSNSVIKCHGIDAVIEFERHVPRNGKVKESPSNSTAPPPMEAPSPI</sequence>
<reference evidence="3 4" key="1">
    <citation type="submission" date="2024-11" db="EMBL/GenBank/DDBJ databases">
        <title>Chromosome-level genome assembly of Eucalyptus globulus Labill. provides insights into its genome evolution.</title>
        <authorList>
            <person name="Li X."/>
        </authorList>
    </citation>
    <scope>NUCLEOTIDE SEQUENCE [LARGE SCALE GENOMIC DNA]</scope>
    <source>
        <strain evidence="3">CL2024</strain>
        <tissue evidence="3">Fresh tender leaves</tissue>
    </source>
</reference>
<dbReference type="InterPro" id="IPR053339">
    <property type="entry name" value="FAS1_domain_protein"/>
</dbReference>
<protein>
    <recommendedName>
        <fullName evidence="5">FAS1 domain-containing protein</fullName>
    </recommendedName>
</protein>
<evidence type="ECO:0000256" key="2">
    <source>
        <dbReference type="SAM" id="SignalP"/>
    </source>
</evidence>
<keyword evidence="4" id="KW-1185">Reference proteome</keyword>
<keyword evidence="2" id="KW-0732">Signal</keyword>